<evidence type="ECO:0000313" key="2">
    <source>
        <dbReference type="EMBL" id="OMO77703.1"/>
    </source>
</evidence>
<keyword evidence="3" id="KW-1185">Reference proteome</keyword>
<dbReference type="EMBL" id="AWWV01010699">
    <property type="protein sequence ID" value="OMO77703.1"/>
    <property type="molecule type" value="Genomic_DNA"/>
</dbReference>
<gene>
    <name evidence="2" type="ORF">CCACVL1_14895</name>
</gene>
<organism evidence="2 3">
    <name type="scientific">Corchorus capsularis</name>
    <name type="common">Jute</name>
    <dbReference type="NCBI Taxonomy" id="210143"/>
    <lineage>
        <taxon>Eukaryota</taxon>
        <taxon>Viridiplantae</taxon>
        <taxon>Streptophyta</taxon>
        <taxon>Embryophyta</taxon>
        <taxon>Tracheophyta</taxon>
        <taxon>Spermatophyta</taxon>
        <taxon>Magnoliopsida</taxon>
        <taxon>eudicotyledons</taxon>
        <taxon>Gunneridae</taxon>
        <taxon>Pentapetalae</taxon>
        <taxon>rosids</taxon>
        <taxon>malvids</taxon>
        <taxon>Malvales</taxon>
        <taxon>Malvaceae</taxon>
        <taxon>Grewioideae</taxon>
        <taxon>Apeibeae</taxon>
        <taxon>Corchorus</taxon>
    </lineage>
</organism>
<feature type="region of interest" description="Disordered" evidence="1">
    <location>
        <begin position="1"/>
        <end position="38"/>
    </location>
</feature>
<comment type="caution">
    <text evidence="2">The sequence shown here is derived from an EMBL/GenBank/DDBJ whole genome shotgun (WGS) entry which is preliminary data.</text>
</comment>
<evidence type="ECO:0000313" key="3">
    <source>
        <dbReference type="Proteomes" id="UP000188268"/>
    </source>
</evidence>
<sequence length="38" mass="4311">MSQEHSRRDQVGHDQHFSLQEPITIGKAARVNQHDGVT</sequence>
<feature type="compositionally biased region" description="Basic and acidic residues" evidence="1">
    <location>
        <begin position="1"/>
        <end position="16"/>
    </location>
</feature>
<reference evidence="2 3" key="1">
    <citation type="submission" date="2013-09" db="EMBL/GenBank/DDBJ databases">
        <title>Corchorus capsularis genome sequencing.</title>
        <authorList>
            <person name="Alam M."/>
            <person name="Haque M.S."/>
            <person name="Islam M.S."/>
            <person name="Emdad E.M."/>
            <person name="Islam M.M."/>
            <person name="Ahmed B."/>
            <person name="Halim A."/>
            <person name="Hossen Q.M.M."/>
            <person name="Hossain M.Z."/>
            <person name="Ahmed R."/>
            <person name="Khan M.M."/>
            <person name="Islam R."/>
            <person name="Rashid M.M."/>
            <person name="Khan S.A."/>
            <person name="Rahman M.S."/>
            <person name="Alam M."/>
        </authorList>
    </citation>
    <scope>NUCLEOTIDE SEQUENCE [LARGE SCALE GENOMIC DNA]</scope>
    <source>
        <strain evidence="3">cv. CVL-1</strain>
        <tissue evidence="2">Whole seedling</tissue>
    </source>
</reference>
<protein>
    <submittedName>
        <fullName evidence="2">Uncharacterized protein</fullName>
    </submittedName>
</protein>
<dbReference type="Proteomes" id="UP000188268">
    <property type="component" value="Unassembled WGS sequence"/>
</dbReference>
<proteinExistence type="predicted"/>
<evidence type="ECO:0000256" key="1">
    <source>
        <dbReference type="SAM" id="MobiDB-lite"/>
    </source>
</evidence>
<accession>A0A1R3I550</accession>
<dbReference type="Gramene" id="OMO77703">
    <property type="protein sequence ID" value="OMO77703"/>
    <property type="gene ID" value="CCACVL1_14895"/>
</dbReference>
<name>A0A1R3I550_COCAP</name>
<dbReference type="AlphaFoldDB" id="A0A1R3I550"/>